<feature type="compositionally biased region" description="Basic and acidic residues" evidence="2">
    <location>
        <begin position="2549"/>
        <end position="2572"/>
    </location>
</feature>
<feature type="compositionally biased region" description="Basic residues" evidence="2">
    <location>
        <begin position="2034"/>
        <end position="2047"/>
    </location>
</feature>
<feature type="compositionally biased region" description="Polar residues" evidence="2">
    <location>
        <begin position="1850"/>
        <end position="1862"/>
    </location>
</feature>
<proteinExistence type="predicted"/>
<accession>A0A9Q1DWE1</accession>
<feature type="compositionally biased region" description="Polar residues" evidence="2">
    <location>
        <begin position="1234"/>
        <end position="1258"/>
    </location>
</feature>
<feature type="region of interest" description="Disordered" evidence="2">
    <location>
        <begin position="791"/>
        <end position="2231"/>
    </location>
</feature>
<feature type="compositionally biased region" description="Acidic residues" evidence="2">
    <location>
        <begin position="2173"/>
        <end position="2206"/>
    </location>
</feature>
<gene>
    <name evidence="3" type="ORF">COCON_G00055710</name>
</gene>
<feature type="compositionally biased region" description="Polar residues" evidence="2">
    <location>
        <begin position="1924"/>
        <end position="1943"/>
    </location>
</feature>
<feature type="compositionally biased region" description="Polar residues" evidence="2">
    <location>
        <begin position="1114"/>
        <end position="1126"/>
    </location>
</feature>
<dbReference type="Proteomes" id="UP001152803">
    <property type="component" value="Unassembled WGS sequence"/>
</dbReference>
<organism evidence="3 4">
    <name type="scientific">Conger conger</name>
    <name type="common">Conger eel</name>
    <name type="synonym">Muraena conger</name>
    <dbReference type="NCBI Taxonomy" id="82655"/>
    <lineage>
        <taxon>Eukaryota</taxon>
        <taxon>Metazoa</taxon>
        <taxon>Chordata</taxon>
        <taxon>Craniata</taxon>
        <taxon>Vertebrata</taxon>
        <taxon>Euteleostomi</taxon>
        <taxon>Actinopterygii</taxon>
        <taxon>Neopterygii</taxon>
        <taxon>Teleostei</taxon>
        <taxon>Anguilliformes</taxon>
        <taxon>Congridae</taxon>
        <taxon>Conger</taxon>
    </lineage>
</organism>
<evidence type="ECO:0000256" key="2">
    <source>
        <dbReference type="SAM" id="MobiDB-lite"/>
    </source>
</evidence>
<feature type="compositionally biased region" description="Polar residues" evidence="2">
    <location>
        <begin position="1672"/>
        <end position="1695"/>
    </location>
</feature>
<dbReference type="PANTHER" id="PTHR22928">
    <property type="entry name" value="TELOMERE-ASSOCIATED PROTEIN RIF1"/>
    <property type="match status" value="1"/>
</dbReference>
<feature type="region of interest" description="Disordered" evidence="2">
    <location>
        <begin position="2549"/>
        <end position="2587"/>
    </location>
</feature>
<keyword evidence="4" id="KW-1185">Reference proteome</keyword>
<dbReference type="EMBL" id="JAFJMO010000003">
    <property type="protein sequence ID" value="KAJ8283052.1"/>
    <property type="molecule type" value="Genomic_DNA"/>
</dbReference>
<evidence type="ECO:0000256" key="1">
    <source>
        <dbReference type="SAM" id="Coils"/>
    </source>
</evidence>
<feature type="compositionally biased region" description="Polar residues" evidence="2">
    <location>
        <begin position="1520"/>
        <end position="1549"/>
    </location>
</feature>
<feature type="compositionally biased region" description="Basic and acidic residues" evidence="2">
    <location>
        <begin position="865"/>
        <end position="891"/>
    </location>
</feature>
<feature type="compositionally biased region" description="Polar residues" evidence="2">
    <location>
        <begin position="2138"/>
        <end position="2164"/>
    </location>
</feature>
<feature type="compositionally biased region" description="Polar residues" evidence="2">
    <location>
        <begin position="1206"/>
        <end position="1222"/>
    </location>
</feature>
<feature type="compositionally biased region" description="Low complexity" evidence="2">
    <location>
        <begin position="2207"/>
        <end position="2216"/>
    </location>
</feature>
<feature type="compositionally biased region" description="Polar residues" evidence="2">
    <location>
        <begin position="1309"/>
        <end position="1512"/>
    </location>
</feature>
<feature type="compositionally biased region" description="Polar residues" evidence="2">
    <location>
        <begin position="1747"/>
        <end position="1772"/>
    </location>
</feature>
<feature type="region of interest" description="Disordered" evidence="2">
    <location>
        <begin position="704"/>
        <end position="726"/>
    </location>
</feature>
<feature type="compositionally biased region" description="Basic and acidic residues" evidence="2">
    <location>
        <begin position="1097"/>
        <end position="1109"/>
    </location>
</feature>
<feature type="compositionally biased region" description="Basic and acidic residues" evidence="2">
    <location>
        <begin position="990"/>
        <end position="1016"/>
    </location>
</feature>
<name>A0A9Q1DWE1_CONCO</name>
<feature type="compositionally biased region" description="Low complexity" evidence="2">
    <location>
        <begin position="1073"/>
        <end position="1083"/>
    </location>
</feature>
<feature type="compositionally biased region" description="Polar residues" evidence="2">
    <location>
        <begin position="1273"/>
        <end position="1296"/>
    </location>
</feature>
<keyword evidence="1" id="KW-0175">Coiled coil</keyword>
<protein>
    <recommendedName>
        <fullName evidence="5">Telomere-associated protein Rif1 N-terminal domain-containing protein</fullName>
    </recommendedName>
</protein>
<sequence>MQPLSSIQVRTEALLLTKLEVWWYLVVRLGPNLAVNFEQVGVPLLQIAVSTDSAHLSVTTPSRNSSQNATLTTPKTGGHSFNTPSSASRLSLNSSVSSVSGQPAFPSIQLLGLEMLLHYFLGSEVTATATKTKLQLNLEPLTHPLITSPSSFTKHAGVLISAARDSFISIGSDAPGTPLTLVWKSLVGFVTAAMEAAGSKKDRPGSEVLTLLLQALESIVQSEALPAQRILGLLEATVRGIPHRILGSAAYQLANMDVLNGTPALFLILLFHHSSVLPCFVSDERFFLCLETLIGCGLSGPASPLAFSESVLGVMSRNAEAIQNKEHLWRMWSLVVNPLTDTITQTNEVNQGDALEHNFSAVHRALMFPVTHLVIGHTLPQMTQKSLLSTWSRLYKAFARCSALVGTAEENVCCEELCAKMAAVLDAKVLSSPSTLEATASLLLIVIECVDFSPYTPHYQKTKLPHTPLSWVRKKNKALGNLTSFQALLVEVLESFLPEVSPELLAEGTVTPSAGSGPGTVLIAILSTLFSNLVLGTAVLGVLSTLPGPLARLYELAGRPQNEQPKSFGSLGPKLEKLLGEILGCLQTQSSLPYDDELLVLLAPLLRVLFPHRNKLLRTLVTQFWNATFANAPTLTYPECLKPVLSQVKQKLPIILPGFQAVEVTEDNSGQYSTECSQMETHVSGVKIASVGKRDSLLSRAGELKEKKEKTTSDTPSKPVAVKLDFGSPKLPRRELLEEAASMDFVFIPPETKERVLTEHQKEVKRTKRVDIPAMYNNLDASLDTTVFTQYSQSQEDTTDKPPANDDPAGTPEVEVPDDKMETEGALEPDIEPIPEPEVMDVGPVADSTDGEVAKKEAPVQPEEVEPKSECPAKRDDLGAEDLAKETRESGGDDCNVSASSDVVSGTPPKPNSRRQSFITLEKYVEGKAASPISAVKFTGPLSRASNSQETSPSQAKEAASPGVPEDSAGVDTAAQELGNGAEPEVSSPPDEKTAEEKQEQPRPREEEVAKRRSEGTGDEDDVIPDTQAHVDSADPGKQEAEASVGDDLPTKDEDSYEDSMYDSCEDNYLYDSQCSLVSSSQSEIRRSGRRRSRPLRPGEDPEEVEGKYKVTRKNSNGKGVSQSDSPKPDPLPAPSEIEVQSQGRPTRRSKVAAEPPEVEVRERLRKTRADSQIASSQASQNDSPSLGRVTRSRSTGPSEEAIGKTASSPPVSQTDGLSQGRSSRRSKVAASGEETSQTDSQMATSKPRNQTESQSQGKPARRSKASQPAEEMSQTDAQESLSVPVSQTGGQSQGRPSRRSKALGPSEGMSQTDIQVTLSTPVSQTEGQSQGRPRRSQAAQPSEEVSQTDTQVTLSTPVSQTEGQSQGRPRRSQAAQPSEEVSQIDTQVTLSTPVSQTEGQSQGRPRRSQAAQPSEEVSQIDTQVTLSTPVSQTEGQSQGRPRRSQAAQPSEEVSQIDTQVTLSTPVSQTEGQSQGRPRRSQAAQPSEEVSQIDTQVTLSTPVSQTESQSQGRPGRRSKASQPSEVMSQNDAPMTLSTPVSQTDSQSQGRPGRRSKASQPSEVMSQNDAPMTLLTPVSQTDSQSHGRPSRRSKVSGPSEEVSQTDAQESSSSPVSQTSSQSQERPTRRSKAIDPSGGMSQTDTPITLSTPVSQTNSQSRGRSRRSQASQPSEEMSQTDTPVTLSTPVSQTDSQSRGRPGRRSKASASTEEISQTDAPASLSTPASQTNSQSRGKPGRRSKASGLSEEMSQNETQASLSTPVNQADAQSQGRLSRSKVAGTSAADMSQTDSQTGLTVPLDQNDNGLESIATRNGKAIDHTEGVSQTTLSTPASQTDSQSLGTPSKIAAELSSVSYSPCATSAKQSEHSQAGKGEASQNLGLDKTSRFSQGLLPDIENSELDLSQASDDGEKSGKRGMKRKLLKSEATSPSPLKTQQVLEESNQIVAVETSPEDGKENCELSQNSESKSIPFDTEAEAAEPSEKKANQCLTEMMVPDDTVNPILESREIKSASEMQEEMTSLGSSVEVRDLTANRQRVRGRRGRGRPRSRGSNSRAAAERETLSQETDIPGSPVTDSRDLGEIEVSPDPDLEPPSDSEAVCPQPENASAQQLNDAEVNDDVFSEPDAVSTPTVSAGLPTATPNGTETMTGSTATEDTWNTCNSDVQTGIVVSEEQVIEDIEDGQQQDLDDGQQQDLDDGQQQDLDDGQQQDLDGGQQQDLDDGQQQDMDDGQQQDISVPQVTDVTECTVDPAQVPGGVEKVQEQDMNWEEDLALLQEHNAAQEVVLEAAEEDNVTQIDSDIPAATADSAAIQSLPEEPPTPQQGMAEHLCLDSPPKQKLLDTVAGELGLSPSSGKMKGVWSPSASPSTSILKKGQKRPLEVESPSPLPKSRRVSFADPIQHQELADDIDRRSPVIRQSAGSSPRSKNVVTISSQQKFVTTPTKGMLTLSPRNLRSPGYKSSKKCLISEMSHEPKPIPKDCVYPALVSCSTPVEAVLPQISSNMWPRGFGQLVRARNIRTVGDLSALTPTEIKSLPIRSPKLSNVKKALRNYHEQQRKGRSDELKGFDEMEKMTSEPEETEMAQHQEEGNAPGEQVMGAELADVPAPAPVAERRPAALVSAVESLGARLTPEELGQCSPGQLVLMHEQLGGMMRAIVVQLQTRLAPTQGESIP</sequence>
<feature type="compositionally biased region" description="Polar residues" evidence="2">
    <location>
        <begin position="1637"/>
        <end position="1651"/>
    </location>
</feature>
<dbReference type="PANTHER" id="PTHR22928:SF3">
    <property type="entry name" value="TELOMERE-ASSOCIATED PROTEIN RIF1"/>
    <property type="match status" value="1"/>
</dbReference>
<dbReference type="CDD" id="cd14267">
    <property type="entry name" value="Rif1_CTD_C-II_like"/>
    <property type="match status" value="1"/>
</dbReference>
<feature type="compositionally biased region" description="Acidic residues" evidence="2">
    <location>
        <begin position="1055"/>
        <end position="1066"/>
    </location>
</feature>
<dbReference type="GO" id="GO:0140445">
    <property type="term" value="C:chromosome, telomeric repeat region"/>
    <property type="evidence" value="ECO:0007669"/>
    <property type="project" value="TreeGrafter"/>
</dbReference>
<feature type="compositionally biased region" description="Basic and acidic residues" evidence="2">
    <location>
        <begin position="2401"/>
        <end position="2410"/>
    </location>
</feature>
<evidence type="ECO:0008006" key="5">
    <source>
        <dbReference type="Google" id="ProtNLM"/>
    </source>
</evidence>
<feature type="compositionally biased region" description="Polar residues" evidence="2">
    <location>
        <begin position="944"/>
        <end position="955"/>
    </location>
</feature>
<feature type="region of interest" description="Disordered" evidence="2">
    <location>
        <begin position="2344"/>
        <end position="2432"/>
    </location>
</feature>
<feature type="compositionally biased region" description="Acidic residues" evidence="2">
    <location>
        <begin position="2217"/>
        <end position="2230"/>
    </location>
</feature>
<feature type="compositionally biased region" description="Polar residues" evidence="2">
    <location>
        <begin position="1557"/>
        <end position="1586"/>
    </location>
</feature>
<feature type="compositionally biased region" description="Low complexity" evidence="2">
    <location>
        <begin position="1171"/>
        <end position="1184"/>
    </location>
</feature>
<feature type="region of interest" description="Disordered" evidence="2">
    <location>
        <begin position="57"/>
        <end position="86"/>
    </location>
</feature>
<feature type="compositionally biased region" description="Polar residues" evidence="2">
    <location>
        <begin position="2416"/>
        <end position="2432"/>
    </location>
</feature>
<dbReference type="GO" id="GO:0000723">
    <property type="term" value="P:telomere maintenance"/>
    <property type="evidence" value="ECO:0007669"/>
    <property type="project" value="TreeGrafter"/>
</dbReference>
<feature type="compositionally biased region" description="Low complexity" evidence="2">
    <location>
        <begin position="1652"/>
        <end position="1671"/>
    </location>
</feature>
<feature type="compositionally biased region" description="Polar residues" evidence="2">
    <location>
        <begin position="57"/>
        <end position="84"/>
    </location>
</feature>
<dbReference type="OrthoDB" id="5399929at2759"/>
<feature type="compositionally biased region" description="Low complexity" evidence="2">
    <location>
        <begin position="1607"/>
        <end position="1622"/>
    </location>
</feature>
<comment type="caution">
    <text evidence="3">The sequence shown here is derived from an EMBL/GenBank/DDBJ whole genome shotgun (WGS) entry which is preliminary data.</text>
</comment>
<reference evidence="3" key="1">
    <citation type="journal article" date="2023" name="Science">
        <title>Genome structures resolve the early diversification of teleost fishes.</title>
        <authorList>
            <person name="Parey E."/>
            <person name="Louis A."/>
            <person name="Montfort J."/>
            <person name="Bouchez O."/>
            <person name="Roques C."/>
            <person name="Iampietro C."/>
            <person name="Lluch J."/>
            <person name="Castinel A."/>
            <person name="Donnadieu C."/>
            <person name="Desvignes T."/>
            <person name="Floi Bucao C."/>
            <person name="Jouanno E."/>
            <person name="Wen M."/>
            <person name="Mejri S."/>
            <person name="Dirks R."/>
            <person name="Jansen H."/>
            <person name="Henkel C."/>
            <person name="Chen W.J."/>
            <person name="Zahm M."/>
            <person name="Cabau C."/>
            <person name="Klopp C."/>
            <person name="Thompson A.W."/>
            <person name="Robinson-Rechavi M."/>
            <person name="Braasch I."/>
            <person name="Lecointre G."/>
            <person name="Bobe J."/>
            <person name="Postlethwait J.H."/>
            <person name="Berthelot C."/>
            <person name="Roest Crollius H."/>
            <person name="Guiguen Y."/>
        </authorList>
    </citation>
    <scope>NUCLEOTIDE SEQUENCE</scope>
    <source>
        <strain evidence="3">Concon-B</strain>
    </source>
</reference>
<feature type="compositionally biased region" description="Acidic residues" evidence="2">
    <location>
        <begin position="2083"/>
        <end position="2093"/>
    </location>
</feature>
<feature type="compositionally biased region" description="Polar residues" evidence="2">
    <location>
        <begin position="1821"/>
        <end position="1841"/>
    </location>
</feature>
<feature type="compositionally biased region" description="Basic and acidic residues" evidence="2">
    <location>
        <begin position="1032"/>
        <end position="1041"/>
    </location>
</feature>
<feature type="compositionally biased region" description="Polar residues" evidence="2">
    <location>
        <begin position="1783"/>
        <end position="1804"/>
    </location>
</feature>
<dbReference type="GO" id="GO:0005634">
    <property type="term" value="C:nucleus"/>
    <property type="evidence" value="ECO:0007669"/>
    <property type="project" value="TreeGrafter"/>
</dbReference>
<feature type="compositionally biased region" description="Acidic residues" evidence="2">
    <location>
        <begin position="825"/>
        <end position="839"/>
    </location>
</feature>
<feature type="coiled-coil region" evidence="1">
    <location>
        <begin position="2256"/>
        <end position="2290"/>
    </location>
</feature>
<evidence type="ECO:0000313" key="4">
    <source>
        <dbReference type="Proteomes" id="UP001152803"/>
    </source>
</evidence>
<evidence type="ECO:0000313" key="3">
    <source>
        <dbReference type="EMBL" id="KAJ8283052.1"/>
    </source>
</evidence>
<feature type="compositionally biased region" description="Polar residues" evidence="2">
    <location>
        <begin position="1704"/>
        <end position="1732"/>
    </location>
</feature>